<evidence type="ECO:0000313" key="3">
    <source>
        <dbReference type="Proteomes" id="UP000293823"/>
    </source>
</evidence>
<feature type="transmembrane region" description="Helical" evidence="1">
    <location>
        <begin position="6"/>
        <end position="34"/>
    </location>
</feature>
<dbReference type="AlphaFoldDB" id="A0A4Q4SPQ2"/>
<protein>
    <submittedName>
        <fullName evidence="2">Uncharacterized protein</fullName>
    </submittedName>
</protein>
<keyword evidence="1" id="KW-0812">Transmembrane</keyword>
<sequence length="87" mass="8751">MILISAFVVGYGSTLLFIFASGLRCCMIAGIFCLGGGEKPSNILADRHSKNAASAEEAWSGGVCGADSLAVSGGPRGPPEDTCGIVT</sequence>
<proteinExistence type="predicted"/>
<organism evidence="2 3">
    <name type="scientific">Alternaria arborescens</name>
    <dbReference type="NCBI Taxonomy" id="156630"/>
    <lineage>
        <taxon>Eukaryota</taxon>
        <taxon>Fungi</taxon>
        <taxon>Dikarya</taxon>
        <taxon>Ascomycota</taxon>
        <taxon>Pezizomycotina</taxon>
        <taxon>Dothideomycetes</taxon>
        <taxon>Pleosporomycetidae</taxon>
        <taxon>Pleosporales</taxon>
        <taxon>Pleosporineae</taxon>
        <taxon>Pleosporaceae</taxon>
        <taxon>Alternaria</taxon>
        <taxon>Alternaria sect. Alternaria</taxon>
    </lineage>
</organism>
<dbReference type="Proteomes" id="UP000293823">
    <property type="component" value="Unassembled WGS sequence"/>
</dbReference>
<dbReference type="EMBL" id="PEJP01000003">
    <property type="protein sequence ID" value="RYO72591.1"/>
    <property type="molecule type" value="Genomic_DNA"/>
</dbReference>
<keyword evidence="1" id="KW-0472">Membrane</keyword>
<gene>
    <name evidence="2" type="ORF">AA0113_g1018</name>
</gene>
<evidence type="ECO:0000256" key="1">
    <source>
        <dbReference type="SAM" id="Phobius"/>
    </source>
</evidence>
<comment type="caution">
    <text evidence="2">The sequence shown here is derived from an EMBL/GenBank/DDBJ whole genome shotgun (WGS) entry which is preliminary data.</text>
</comment>
<reference evidence="3" key="1">
    <citation type="journal article" date="2019" name="bioRxiv">
        <title>Genomics, evolutionary history and diagnostics of the Alternaria alternata species group including apple and Asian pear pathotypes.</title>
        <authorList>
            <person name="Armitage A.D."/>
            <person name="Cockerton H.M."/>
            <person name="Sreenivasaprasad S."/>
            <person name="Woodhall J.W."/>
            <person name="Lane C.R."/>
            <person name="Harrison R.J."/>
            <person name="Clarkson J.P."/>
        </authorList>
    </citation>
    <scope>NUCLEOTIDE SEQUENCE [LARGE SCALE GENOMIC DNA]</scope>
    <source>
        <strain evidence="3">RGR 97.0016</strain>
    </source>
</reference>
<accession>A0A4Q4SPQ2</accession>
<name>A0A4Q4SPQ2_9PLEO</name>
<evidence type="ECO:0000313" key="2">
    <source>
        <dbReference type="EMBL" id="RYO72591.1"/>
    </source>
</evidence>
<keyword evidence="1" id="KW-1133">Transmembrane helix</keyword>
<keyword evidence="3" id="KW-1185">Reference proteome</keyword>